<gene>
    <name evidence="2" type="ORF">CHRY9293_03458</name>
</gene>
<evidence type="ECO:0000313" key="3">
    <source>
        <dbReference type="Proteomes" id="UP000445144"/>
    </source>
</evidence>
<feature type="domain" description="HTH psq-type" evidence="1">
    <location>
        <begin position="116"/>
        <end position="141"/>
    </location>
</feature>
<evidence type="ECO:0000313" key="2">
    <source>
        <dbReference type="EMBL" id="CAA7197399.1"/>
    </source>
</evidence>
<proteinExistence type="predicted"/>
<dbReference type="SUPFAM" id="SSF46689">
    <property type="entry name" value="Homeodomain-like"/>
    <property type="match status" value="1"/>
</dbReference>
<dbReference type="InterPro" id="IPR009057">
    <property type="entry name" value="Homeodomain-like_sf"/>
</dbReference>
<dbReference type="Proteomes" id="UP000445144">
    <property type="component" value="Unassembled WGS sequence"/>
</dbReference>
<dbReference type="Gene3D" id="1.10.10.60">
    <property type="entry name" value="Homeodomain-like"/>
    <property type="match status" value="1"/>
</dbReference>
<dbReference type="GO" id="GO:0003677">
    <property type="term" value="F:DNA binding"/>
    <property type="evidence" value="ECO:0007669"/>
    <property type="project" value="InterPro"/>
</dbReference>
<sequence>MNNKKFNFKHIHLGGLLKARAEELDLESSFLCEFFGCENQDLVSMYDSQTLDTALILKWSKLLGYDFFRIYSAHLILYAPEVRKIESKSKKILEISFRKNIYTKEIIDFILEMLSTGQKSKGQIMQDYGIPNSTLHKWLDKYPNLK</sequence>
<dbReference type="InterPro" id="IPR007889">
    <property type="entry name" value="HTH_Psq"/>
</dbReference>
<dbReference type="Pfam" id="PF04218">
    <property type="entry name" value="CENP-B_N"/>
    <property type="match status" value="1"/>
</dbReference>
<dbReference type="RefSeq" id="WP_162034067.1">
    <property type="nucleotide sequence ID" value="NZ_CACVBR010000053.1"/>
</dbReference>
<name>A0A6N4XCC5_9FLAO</name>
<evidence type="ECO:0000259" key="1">
    <source>
        <dbReference type="Pfam" id="PF04218"/>
    </source>
</evidence>
<dbReference type="EMBL" id="CACVBR010000053">
    <property type="protein sequence ID" value="CAA7197399.1"/>
    <property type="molecule type" value="Genomic_DNA"/>
</dbReference>
<protein>
    <recommendedName>
        <fullName evidence="1">HTH psq-type domain-containing protein</fullName>
    </recommendedName>
</protein>
<organism evidence="2 3">
    <name type="scientific">Chryseobacterium potabilaquae</name>
    <dbReference type="NCBI Taxonomy" id="2675057"/>
    <lineage>
        <taxon>Bacteria</taxon>
        <taxon>Pseudomonadati</taxon>
        <taxon>Bacteroidota</taxon>
        <taxon>Flavobacteriia</taxon>
        <taxon>Flavobacteriales</taxon>
        <taxon>Weeksellaceae</taxon>
        <taxon>Chryseobacterium group</taxon>
        <taxon>Chryseobacterium</taxon>
    </lineage>
</organism>
<dbReference type="AlphaFoldDB" id="A0A6N4XCC5"/>
<accession>A0A6N4XCC5</accession>
<reference evidence="2 3" key="1">
    <citation type="submission" date="2020-01" db="EMBL/GenBank/DDBJ databases">
        <authorList>
            <person name="Rodrigo-Torres L."/>
            <person name="Arahal R. D."/>
            <person name="Lucena T."/>
        </authorList>
    </citation>
    <scope>NUCLEOTIDE SEQUENCE [LARGE SCALE GENOMIC DNA]</scope>
    <source>
        <strain evidence="2 3">CECT 9293</strain>
    </source>
</reference>
<keyword evidence="3" id="KW-1185">Reference proteome</keyword>